<gene>
    <name evidence="4" type="ORF">K489DRAFT_384897</name>
</gene>
<protein>
    <submittedName>
        <fullName evidence="4">Uncharacterized protein</fullName>
    </submittedName>
</protein>
<dbReference type="AlphaFoldDB" id="A0A6J3LT59"/>
<dbReference type="GeneID" id="54363766"/>
<accession>A0A6J3LT59</accession>
<dbReference type="RefSeq" id="XP_033455505.1">
    <property type="nucleotide sequence ID" value="XM_033605966.1"/>
</dbReference>
<dbReference type="Proteomes" id="UP000504637">
    <property type="component" value="Unplaced"/>
</dbReference>
<keyword evidence="2" id="KW-0472">Membrane</keyword>
<feature type="transmembrane region" description="Helical" evidence="2">
    <location>
        <begin position="178"/>
        <end position="198"/>
    </location>
</feature>
<feature type="compositionally biased region" description="Polar residues" evidence="1">
    <location>
        <begin position="1"/>
        <end position="11"/>
    </location>
</feature>
<organism evidence="4">
    <name type="scientific">Dissoconium aciculare CBS 342.82</name>
    <dbReference type="NCBI Taxonomy" id="1314786"/>
    <lineage>
        <taxon>Eukaryota</taxon>
        <taxon>Fungi</taxon>
        <taxon>Dikarya</taxon>
        <taxon>Ascomycota</taxon>
        <taxon>Pezizomycotina</taxon>
        <taxon>Dothideomycetes</taxon>
        <taxon>Dothideomycetidae</taxon>
        <taxon>Mycosphaerellales</taxon>
        <taxon>Dissoconiaceae</taxon>
        <taxon>Dissoconium</taxon>
    </lineage>
</organism>
<feature type="transmembrane region" description="Helical" evidence="2">
    <location>
        <begin position="99"/>
        <end position="123"/>
    </location>
</feature>
<evidence type="ECO:0000313" key="3">
    <source>
        <dbReference type="Proteomes" id="UP000504637"/>
    </source>
</evidence>
<keyword evidence="3" id="KW-1185">Reference proteome</keyword>
<keyword evidence="2" id="KW-1133">Transmembrane helix</keyword>
<reference evidence="4" key="1">
    <citation type="submission" date="2020-01" db="EMBL/GenBank/DDBJ databases">
        <authorList>
            <consortium name="DOE Joint Genome Institute"/>
            <person name="Haridas S."/>
            <person name="Albert R."/>
            <person name="Binder M."/>
            <person name="Bloem J."/>
            <person name="Labutti K."/>
            <person name="Salamov A."/>
            <person name="Andreopoulos B."/>
            <person name="Baker S.E."/>
            <person name="Barry K."/>
            <person name="Bills G."/>
            <person name="Bluhm B.H."/>
            <person name="Cannon C."/>
            <person name="Castanera R."/>
            <person name="Culley D.E."/>
            <person name="Daum C."/>
            <person name="Ezra D."/>
            <person name="Gonzalez J.B."/>
            <person name="Henrissat B."/>
            <person name="Kuo A."/>
            <person name="Liang C."/>
            <person name="Lipzen A."/>
            <person name="Lutzoni F."/>
            <person name="Magnuson J."/>
            <person name="Mondo S."/>
            <person name="Nolan M."/>
            <person name="Ohm R."/>
            <person name="Pangilinan J."/>
            <person name="Park H.-J."/>
            <person name="Ramirez L."/>
            <person name="Alfaro M."/>
            <person name="Sun H."/>
            <person name="Tritt A."/>
            <person name="Yoshinaga Y."/>
            <person name="Zwiers L.-H."/>
            <person name="Turgeon B.G."/>
            <person name="Goodwin S.B."/>
            <person name="Spatafora J.W."/>
            <person name="Crous P.W."/>
            <person name="Grigoriev I.V."/>
        </authorList>
    </citation>
    <scope>NUCLEOTIDE SEQUENCE</scope>
    <source>
        <strain evidence="4">CBS 342.82</strain>
    </source>
</reference>
<feature type="compositionally biased region" description="Basic and acidic residues" evidence="1">
    <location>
        <begin position="12"/>
        <end position="38"/>
    </location>
</feature>
<reference evidence="4" key="3">
    <citation type="submission" date="2025-08" db="UniProtKB">
        <authorList>
            <consortium name="RefSeq"/>
        </authorList>
    </citation>
    <scope>IDENTIFICATION</scope>
    <source>
        <strain evidence="4">CBS 342.82</strain>
    </source>
</reference>
<feature type="region of interest" description="Disordered" evidence="1">
    <location>
        <begin position="1"/>
        <end position="49"/>
    </location>
</feature>
<feature type="transmembrane region" description="Helical" evidence="2">
    <location>
        <begin position="70"/>
        <end position="93"/>
    </location>
</feature>
<feature type="transmembrane region" description="Helical" evidence="2">
    <location>
        <begin position="144"/>
        <end position="166"/>
    </location>
</feature>
<dbReference type="OrthoDB" id="4143071at2759"/>
<reference evidence="4" key="2">
    <citation type="submission" date="2020-04" db="EMBL/GenBank/DDBJ databases">
        <authorList>
            <consortium name="NCBI Genome Project"/>
        </authorList>
    </citation>
    <scope>NUCLEOTIDE SEQUENCE</scope>
    <source>
        <strain evidence="4">CBS 342.82</strain>
    </source>
</reference>
<sequence length="229" mass="26484">MAADYSSQQVLRHQEEQFTEPYSDRPEVQLSKSHREMAEPAPGETAEQHAAHAIYQSKKHWGLDRRSGTILFYAIAIPSWVFEIVASALAPYYKTHSAPFIACATIWLFLWAFAWLQTASAMLQRASWVRDESNLKDRRQFLDLSVRLNQLMMPTALIAFVTFLVAYTGRRHYHDLTFWLLFLLLFILNTVGCVMNAYNNIGWECDRLHYEEGEAPMKYTRLAMLGIPS</sequence>
<evidence type="ECO:0000256" key="1">
    <source>
        <dbReference type="SAM" id="MobiDB-lite"/>
    </source>
</evidence>
<keyword evidence="2" id="KW-0812">Transmembrane</keyword>
<evidence type="ECO:0000256" key="2">
    <source>
        <dbReference type="SAM" id="Phobius"/>
    </source>
</evidence>
<evidence type="ECO:0000313" key="4">
    <source>
        <dbReference type="RefSeq" id="XP_033455505.1"/>
    </source>
</evidence>
<proteinExistence type="predicted"/>
<name>A0A6J3LT59_9PEZI</name>